<dbReference type="EMBL" id="WBVQ01000002">
    <property type="protein sequence ID" value="KAB2816593.1"/>
    <property type="molecule type" value="Genomic_DNA"/>
</dbReference>
<protein>
    <submittedName>
        <fullName evidence="4">Tetratricopeptide repeat protein</fullName>
    </submittedName>
</protein>
<feature type="transmembrane region" description="Helical" evidence="2">
    <location>
        <begin position="366"/>
        <end position="385"/>
    </location>
</feature>
<organism evidence="4 5">
    <name type="scientific">Phaeocystidibacter marisrubri</name>
    <dbReference type="NCBI Taxonomy" id="1577780"/>
    <lineage>
        <taxon>Bacteria</taxon>
        <taxon>Pseudomonadati</taxon>
        <taxon>Bacteroidota</taxon>
        <taxon>Flavobacteriia</taxon>
        <taxon>Flavobacteriales</taxon>
        <taxon>Phaeocystidibacteraceae</taxon>
        <taxon>Phaeocystidibacter</taxon>
    </lineage>
</organism>
<dbReference type="SUPFAM" id="SSF48452">
    <property type="entry name" value="TPR-like"/>
    <property type="match status" value="2"/>
</dbReference>
<keyword evidence="5" id="KW-1185">Reference proteome</keyword>
<dbReference type="GO" id="GO:0016020">
    <property type="term" value="C:membrane"/>
    <property type="evidence" value="ECO:0007669"/>
    <property type="project" value="InterPro"/>
</dbReference>
<dbReference type="InterPro" id="IPR019734">
    <property type="entry name" value="TPR_rpt"/>
</dbReference>
<dbReference type="Proteomes" id="UP000484164">
    <property type="component" value="Unassembled WGS sequence"/>
</dbReference>
<keyword evidence="2" id="KW-0812">Transmembrane</keyword>
<keyword evidence="2" id="KW-1133">Transmembrane helix</keyword>
<dbReference type="SMART" id="SM00028">
    <property type="entry name" value="TPR"/>
    <property type="match status" value="6"/>
</dbReference>
<dbReference type="InterPro" id="IPR011990">
    <property type="entry name" value="TPR-like_helical_dom_sf"/>
</dbReference>
<reference evidence="4 5" key="1">
    <citation type="submission" date="2019-10" db="EMBL/GenBank/DDBJ databases">
        <title>Genome sequence of Phaeocystidibacter marisrubri JCM30614 (type strain).</title>
        <authorList>
            <person name="Bowman J.P."/>
        </authorList>
    </citation>
    <scope>NUCLEOTIDE SEQUENCE [LARGE SCALE GENOMIC DNA]</scope>
    <source>
        <strain evidence="4 5">JCM 30614</strain>
    </source>
</reference>
<evidence type="ECO:0000313" key="5">
    <source>
        <dbReference type="Proteomes" id="UP000484164"/>
    </source>
</evidence>
<dbReference type="GO" id="GO:0000155">
    <property type="term" value="F:phosphorelay sensor kinase activity"/>
    <property type="evidence" value="ECO:0007669"/>
    <property type="project" value="InterPro"/>
</dbReference>
<evidence type="ECO:0000313" key="4">
    <source>
        <dbReference type="EMBL" id="KAB2816593.1"/>
    </source>
</evidence>
<dbReference type="Gene3D" id="3.30.565.10">
    <property type="entry name" value="Histidine kinase-like ATPase, C-terminal domain"/>
    <property type="match status" value="1"/>
</dbReference>
<evidence type="ECO:0000259" key="3">
    <source>
        <dbReference type="Pfam" id="PF06580"/>
    </source>
</evidence>
<dbReference type="InterPro" id="IPR050640">
    <property type="entry name" value="Bact_2-comp_sensor_kinase"/>
</dbReference>
<dbReference type="AlphaFoldDB" id="A0A6L3ZFW1"/>
<dbReference type="OrthoDB" id="6190788at2"/>
<proteinExistence type="predicted"/>
<dbReference type="RefSeq" id="WP_151694020.1">
    <property type="nucleotide sequence ID" value="NZ_BMGX01000001.1"/>
</dbReference>
<dbReference type="Pfam" id="PF13181">
    <property type="entry name" value="TPR_8"/>
    <property type="match status" value="2"/>
</dbReference>
<accession>A0A6L3ZFW1</accession>
<dbReference type="PANTHER" id="PTHR34220:SF7">
    <property type="entry name" value="SENSOR HISTIDINE KINASE YPDA"/>
    <property type="match status" value="1"/>
</dbReference>
<dbReference type="InterPro" id="IPR036890">
    <property type="entry name" value="HATPase_C_sf"/>
</dbReference>
<keyword evidence="1" id="KW-0175">Coiled coil</keyword>
<dbReference type="Pfam" id="PF13424">
    <property type="entry name" value="TPR_12"/>
    <property type="match status" value="1"/>
</dbReference>
<sequence length="611" mass="69751">MNRNLLFSSIICGIFFLQSFAVWAQPSLDSLNSVMLESNDVEERSKAGLRYAEIVLDSSKLLAMDVVDRLIRDSRNEQYTVGVVRAELLKSWIYLVQVNYEGALRSAYQAKEILENEQLDSLEMARALNVLGLIHMELNETEEAMDFLEQSLHWLQLIGDSTRMDHAYNNLGALSRKEGKLELSISYFLQSRALRVELGDSARLAYSDFNLGTAYLKLGQLDSAGFYFNRSSDIFNRSNSEEGVPGLFHISIGEYYLAKGNHEEAISHIEKGLSEALEKGYVDRWIKGYDLLSEALYQSGRNESAYEALRKRVAIADSINEVTNTAAIAKMEARYQNAETEKRLMKSIAENLEKESQIMSMRFQNIWVISAALFLIAAVFVLYWLRAQKRKVSQAGLEAALASTKLKALKSQINSHFIFNSINTAQGFVLNSQKEKTYQYLAQFASLLRRVLENSDFDFVPLEDEIGLIKDYVEIEATRFNNKFSYELSVDAILEDEIFEIPSMIIQPFVENAITHGLINLSAREGRLSIVLRKLPQQILCEISDNGIGRERAAEIKMRKQRYYKSKAYSNVEERLRLFDSQAEVRFEVSDLYDEEGQPSGTVVKIWMPFR</sequence>
<dbReference type="SUPFAM" id="SSF55874">
    <property type="entry name" value="ATPase domain of HSP90 chaperone/DNA topoisomerase II/histidine kinase"/>
    <property type="match status" value="1"/>
</dbReference>
<dbReference type="Pfam" id="PF06580">
    <property type="entry name" value="His_kinase"/>
    <property type="match status" value="1"/>
</dbReference>
<feature type="domain" description="Signal transduction histidine kinase internal region" evidence="3">
    <location>
        <begin position="405"/>
        <end position="484"/>
    </location>
</feature>
<gene>
    <name evidence="4" type="ORF">F8C82_13000</name>
</gene>
<evidence type="ECO:0000256" key="1">
    <source>
        <dbReference type="SAM" id="Coils"/>
    </source>
</evidence>
<keyword evidence="2" id="KW-0472">Membrane</keyword>
<dbReference type="InterPro" id="IPR010559">
    <property type="entry name" value="Sig_transdc_His_kin_internal"/>
</dbReference>
<feature type="coiled-coil region" evidence="1">
    <location>
        <begin position="328"/>
        <end position="355"/>
    </location>
</feature>
<comment type="caution">
    <text evidence="4">The sequence shown here is derived from an EMBL/GenBank/DDBJ whole genome shotgun (WGS) entry which is preliminary data.</text>
</comment>
<name>A0A6L3ZFW1_9FLAO</name>
<dbReference type="PANTHER" id="PTHR34220">
    <property type="entry name" value="SENSOR HISTIDINE KINASE YPDA"/>
    <property type="match status" value="1"/>
</dbReference>
<dbReference type="Gene3D" id="1.25.40.10">
    <property type="entry name" value="Tetratricopeptide repeat domain"/>
    <property type="match status" value="2"/>
</dbReference>
<evidence type="ECO:0000256" key="2">
    <source>
        <dbReference type="SAM" id="Phobius"/>
    </source>
</evidence>